<feature type="transmembrane region" description="Helical" evidence="6">
    <location>
        <begin position="159"/>
        <end position="180"/>
    </location>
</feature>
<dbReference type="Gene3D" id="3.30.450.20">
    <property type="entry name" value="PAS domain"/>
    <property type="match status" value="1"/>
</dbReference>
<evidence type="ECO:0000256" key="6">
    <source>
        <dbReference type="SAM" id="Phobius"/>
    </source>
</evidence>
<sequence length="654" mass="74701">MILKLVNPKFKIYPQINKKVLIQGSAIFILVVSVLVIIGWLFKIRMLLSIVPGAPTMKFNTALSFLIVGTIIFLYLKKKKSSMVITLLSIFLCSVSIFTLFPYFFELSFNIDNLIVSDRYSRKFPGRMSIATTICFLVFSTASLGKLSKVKSFQKISDLLVLGIGIVSLQVIVTYILQILAKSSVLVFNSMAIHTAILFLLISIAFSAMSSKGGYTYLLYENHTGSKLARTLVPFVIMLPICLSFLLLFVLNNEWITTDVSISLYTIAYTVLSLLYLYHLTNRLNKADIKKKQLESSLYNTNQELMQFKYALDKSSIVMINDPRGIIEYVNDKFCEISKFTREEILGKSEKVLRSGHHSKNFHRKMYETISNGEVWLGGVKKMDKYGVYYWVQTAVIPFKNKSGDIYQYLTIGQDITRHKWLSSQYENLKLKTKEMEQFTYIASHDLQEPLRTVKGMSNILQQEYSNKLDKDGNACLEYITSATDRMSHLIKALLDYSRIGIHQKREKIDCNEVIDIVCKDLAIIIKETKTVITVDPLPTLLVYPMEFRLLLQNLVSNAIKFRQENKTPKIHIGSEKKDKIILFSVKDNGIGIEKKHKRIIFAIFKRLHSLDEFEGTGIGLAHSEKIVHLHGGEIWVDSKLGEGSTFYFTIPLI</sequence>
<dbReference type="AlphaFoldDB" id="A0A167K8M4"/>
<keyword evidence="3" id="KW-0597">Phosphoprotein</keyword>
<dbReference type="PANTHER" id="PTHR43304:SF1">
    <property type="entry name" value="PAC DOMAIN-CONTAINING PROTEIN"/>
    <property type="match status" value="1"/>
</dbReference>
<dbReference type="PROSITE" id="PS50109">
    <property type="entry name" value="HIS_KIN"/>
    <property type="match status" value="1"/>
</dbReference>
<protein>
    <recommendedName>
        <fullName evidence="2">histidine kinase</fullName>
        <ecNumber evidence="2">2.7.13.3</ecNumber>
    </recommendedName>
</protein>
<dbReference type="InterPro" id="IPR052162">
    <property type="entry name" value="Sensor_kinase/Photoreceptor"/>
</dbReference>
<dbReference type="EC" id="2.7.13.3" evidence="2"/>
<feature type="domain" description="PAS" evidence="8">
    <location>
        <begin position="318"/>
        <end position="349"/>
    </location>
</feature>
<dbReference type="FunFam" id="3.30.565.10:FF:000006">
    <property type="entry name" value="Sensor histidine kinase WalK"/>
    <property type="match status" value="1"/>
</dbReference>
<keyword evidence="5" id="KW-0418">Kinase</keyword>
<dbReference type="Gene3D" id="1.10.287.130">
    <property type="match status" value="1"/>
</dbReference>
<dbReference type="Pfam" id="PF00512">
    <property type="entry name" value="HisKA"/>
    <property type="match status" value="1"/>
</dbReference>
<dbReference type="InterPro" id="IPR036097">
    <property type="entry name" value="HisK_dim/P_sf"/>
</dbReference>
<dbReference type="PROSITE" id="PS50112">
    <property type="entry name" value="PAS"/>
    <property type="match status" value="1"/>
</dbReference>
<dbReference type="EMBL" id="LRXL01000012">
    <property type="protein sequence ID" value="OAB81502.1"/>
    <property type="molecule type" value="Genomic_DNA"/>
</dbReference>
<evidence type="ECO:0000256" key="5">
    <source>
        <dbReference type="ARBA" id="ARBA00022777"/>
    </source>
</evidence>
<feature type="transmembrane region" description="Helical" evidence="6">
    <location>
        <begin position="83"/>
        <end position="104"/>
    </location>
</feature>
<evidence type="ECO:0000313" key="11">
    <source>
        <dbReference type="Proteomes" id="UP000077013"/>
    </source>
</evidence>
<feature type="transmembrane region" description="Helical" evidence="6">
    <location>
        <begin position="262"/>
        <end position="281"/>
    </location>
</feature>
<keyword evidence="6" id="KW-1133">Transmembrane helix</keyword>
<dbReference type="Proteomes" id="UP000077013">
    <property type="component" value="Unassembled WGS sequence"/>
</dbReference>
<name>A0A167K8M4_9FLAO</name>
<evidence type="ECO:0000259" key="7">
    <source>
        <dbReference type="PROSITE" id="PS50109"/>
    </source>
</evidence>
<dbReference type="InterPro" id="IPR035965">
    <property type="entry name" value="PAS-like_dom_sf"/>
</dbReference>
<dbReference type="NCBIfam" id="TIGR00229">
    <property type="entry name" value="sensory_box"/>
    <property type="match status" value="1"/>
</dbReference>
<feature type="transmembrane region" description="Helical" evidence="6">
    <location>
        <begin position="186"/>
        <end position="208"/>
    </location>
</feature>
<dbReference type="SUPFAM" id="SSF55785">
    <property type="entry name" value="PYP-like sensor domain (PAS domain)"/>
    <property type="match status" value="1"/>
</dbReference>
<evidence type="ECO:0000256" key="1">
    <source>
        <dbReference type="ARBA" id="ARBA00000085"/>
    </source>
</evidence>
<feature type="domain" description="Histidine kinase" evidence="7">
    <location>
        <begin position="442"/>
        <end position="654"/>
    </location>
</feature>
<dbReference type="SUPFAM" id="SSF47384">
    <property type="entry name" value="Homodimeric domain of signal transducing histidine kinase"/>
    <property type="match status" value="1"/>
</dbReference>
<dbReference type="PANTHER" id="PTHR43304">
    <property type="entry name" value="PHYTOCHROME-LIKE PROTEIN CPH1"/>
    <property type="match status" value="1"/>
</dbReference>
<evidence type="ECO:0000256" key="3">
    <source>
        <dbReference type="ARBA" id="ARBA00022553"/>
    </source>
</evidence>
<evidence type="ECO:0000259" key="9">
    <source>
        <dbReference type="PROSITE" id="PS50113"/>
    </source>
</evidence>
<dbReference type="Pfam" id="PF02518">
    <property type="entry name" value="HATPase_c"/>
    <property type="match status" value="1"/>
</dbReference>
<dbReference type="Pfam" id="PF13426">
    <property type="entry name" value="PAS_9"/>
    <property type="match status" value="1"/>
</dbReference>
<feature type="transmembrane region" description="Helical" evidence="6">
    <location>
        <begin position="57"/>
        <end position="76"/>
    </location>
</feature>
<keyword evidence="11" id="KW-1185">Reference proteome</keyword>
<proteinExistence type="predicted"/>
<dbReference type="InterPro" id="IPR000014">
    <property type="entry name" value="PAS"/>
</dbReference>
<dbReference type="SMART" id="SM00387">
    <property type="entry name" value="HATPase_c"/>
    <property type="match status" value="1"/>
</dbReference>
<feature type="domain" description="PAC" evidence="9">
    <location>
        <begin position="371"/>
        <end position="428"/>
    </location>
</feature>
<dbReference type="InterPro" id="IPR005467">
    <property type="entry name" value="His_kinase_dom"/>
</dbReference>
<evidence type="ECO:0000256" key="4">
    <source>
        <dbReference type="ARBA" id="ARBA00022679"/>
    </source>
</evidence>
<dbReference type="PROSITE" id="PS50113">
    <property type="entry name" value="PAC"/>
    <property type="match status" value="1"/>
</dbReference>
<feature type="transmembrane region" description="Helical" evidence="6">
    <location>
        <begin position="228"/>
        <end position="250"/>
    </location>
</feature>
<dbReference type="InterPro" id="IPR004358">
    <property type="entry name" value="Sig_transdc_His_kin-like_C"/>
</dbReference>
<gene>
    <name evidence="10" type="ORF">ULVI_01400</name>
</gene>
<dbReference type="InterPro" id="IPR000700">
    <property type="entry name" value="PAS-assoc_C"/>
</dbReference>
<dbReference type="SMART" id="SM00388">
    <property type="entry name" value="HisKA"/>
    <property type="match status" value="1"/>
</dbReference>
<organism evidence="10 11">
    <name type="scientific">Cochleicola gelatinilyticus</name>
    <dbReference type="NCBI Taxonomy" id="1763537"/>
    <lineage>
        <taxon>Bacteria</taxon>
        <taxon>Pseudomonadati</taxon>
        <taxon>Bacteroidota</taxon>
        <taxon>Flavobacteriia</taxon>
        <taxon>Flavobacteriales</taxon>
        <taxon>Flavobacteriaceae</taxon>
        <taxon>Cochleicola</taxon>
    </lineage>
</organism>
<accession>A0A167K8M4</accession>
<dbReference type="InterPro" id="IPR003594">
    <property type="entry name" value="HATPase_dom"/>
</dbReference>
<dbReference type="GO" id="GO:0000155">
    <property type="term" value="F:phosphorelay sensor kinase activity"/>
    <property type="evidence" value="ECO:0007669"/>
    <property type="project" value="InterPro"/>
</dbReference>
<keyword evidence="4" id="KW-0808">Transferase</keyword>
<keyword evidence="6" id="KW-0812">Transmembrane</keyword>
<dbReference type="InterPro" id="IPR003661">
    <property type="entry name" value="HisK_dim/P_dom"/>
</dbReference>
<feature type="transmembrane region" description="Helical" evidence="6">
    <location>
        <begin position="124"/>
        <end position="147"/>
    </location>
</feature>
<dbReference type="CDD" id="cd00082">
    <property type="entry name" value="HisKA"/>
    <property type="match status" value="1"/>
</dbReference>
<reference evidence="10 11" key="1">
    <citation type="submission" date="2016-02" db="EMBL/GenBank/DDBJ databases">
        <title>Ulvibacter sp. LPB0005, isolated from Thais luteostoma.</title>
        <authorList>
            <person name="Shin S.-K."/>
            <person name="Yi H."/>
        </authorList>
    </citation>
    <scope>NUCLEOTIDE SEQUENCE [LARGE SCALE GENOMIC DNA]</scope>
    <source>
        <strain evidence="10 11">LPB0005</strain>
    </source>
</reference>
<evidence type="ECO:0000256" key="2">
    <source>
        <dbReference type="ARBA" id="ARBA00012438"/>
    </source>
</evidence>
<comment type="caution">
    <text evidence="10">The sequence shown here is derived from an EMBL/GenBank/DDBJ whole genome shotgun (WGS) entry which is preliminary data.</text>
</comment>
<dbReference type="CDD" id="cd00130">
    <property type="entry name" value="PAS"/>
    <property type="match status" value="1"/>
</dbReference>
<dbReference type="STRING" id="1763537.ULVI_01400"/>
<feature type="transmembrane region" description="Helical" evidence="6">
    <location>
        <begin position="20"/>
        <end position="42"/>
    </location>
</feature>
<comment type="catalytic activity">
    <reaction evidence="1">
        <text>ATP + protein L-histidine = ADP + protein N-phospho-L-histidine.</text>
        <dbReference type="EC" id="2.7.13.3"/>
    </reaction>
</comment>
<keyword evidence="6" id="KW-0472">Membrane</keyword>
<evidence type="ECO:0000313" key="10">
    <source>
        <dbReference type="EMBL" id="OAB81502.1"/>
    </source>
</evidence>
<dbReference type="InterPro" id="IPR036890">
    <property type="entry name" value="HATPase_C_sf"/>
</dbReference>
<evidence type="ECO:0000259" key="8">
    <source>
        <dbReference type="PROSITE" id="PS50112"/>
    </source>
</evidence>
<dbReference type="Gene3D" id="3.30.565.10">
    <property type="entry name" value="Histidine kinase-like ATPase, C-terminal domain"/>
    <property type="match status" value="1"/>
</dbReference>
<dbReference type="SUPFAM" id="SSF55874">
    <property type="entry name" value="ATPase domain of HSP90 chaperone/DNA topoisomerase II/histidine kinase"/>
    <property type="match status" value="1"/>
</dbReference>
<dbReference type="PRINTS" id="PR00344">
    <property type="entry name" value="BCTRLSENSOR"/>
</dbReference>